<evidence type="ECO:0000256" key="6">
    <source>
        <dbReference type="SAM" id="MobiDB-lite"/>
    </source>
</evidence>
<feature type="compositionally biased region" description="Low complexity" evidence="6">
    <location>
        <begin position="740"/>
        <end position="750"/>
    </location>
</feature>
<feature type="compositionally biased region" description="Basic residues" evidence="6">
    <location>
        <begin position="972"/>
        <end position="990"/>
    </location>
</feature>
<feature type="transmembrane region" description="Helical" evidence="7">
    <location>
        <begin position="23"/>
        <end position="44"/>
    </location>
</feature>
<feature type="binding site" evidence="5">
    <location>
        <position position="1595"/>
    </location>
    <ligand>
        <name>Zn(2+)</name>
        <dbReference type="ChEBI" id="CHEBI:29105"/>
        <label>1</label>
    </ligand>
</feature>
<dbReference type="GO" id="GO:0046872">
    <property type="term" value="F:metal ion binding"/>
    <property type="evidence" value="ECO:0007669"/>
    <property type="project" value="UniProtKB-KW"/>
</dbReference>
<keyword evidence="7" id="KW-1133">Transmembrane helix</keyword>
<feature type="binding site" evidence="4">
    <location>
        <begin position="1367"/>
        <end position="1371"/>
    </location>
    <ligand>
        <name>AMP</name>
        <dbReference type="ChEBI" id="CHEBI:456215"/>
    </ligand>
</feature>
<evidence type="ECO:0000313" key="11">
    <source>
        <dbReference type="Proteomes" id="UP000613740"/>
    </source>
</evidence>
<dbReference type="Pfam" id="PF00233">
    <property type="entry name" value="PDEase_I"/>
    <property type="match status" value="1"/>
</dbReference>
<evidence type="ECO:0000256" key="3">
    <source>
        <dbReference type="PIRSR" id="PIRSR623088-1"/>
    </source>
</evidence>
<name>A0A835WI29_9CHLO</name>
<feature type="binding site" evidence="5">
    <location>
        <position position="1371"/>
    </location>
    <ligand>
        <name>Zn(2+)</name>
        <dbReference type="ChEBI" id="CHEBI:29105"/>
        <label>1</label>
    </ligand>
</feature>
<feature type="binding site" evidence="4">
    <location>
        <position position="1646"/>
    </location>
    <ligand>
        <name>AMP</name>
        <dbReference type="ChEBI" id="CHEBI:456215"/>
    </ligand>
</feature>
<dbReference type="PANTHER" id="PTHR11347">
    <property type="entry name" value="CYCLIC NUCLEOTIDE PHOSPHODIESTERASE"/>
    <property type="match status" value="1"/>
</dbReference>
<dbReference type="InterPro" id="IPR003607">
    <property type="entry name" value="HD/PDEase_dom"/>
</dbReference>
<feature type="region of interest" description="Disordered" evidence="6">
    <location>
        <begin position="971"/>
        <end position="1000"/>
    </location>
</feature>
<dbReference type="GO" id="GO:0007165">
    <property type="term" value="P:signal transduction"/>
    <property type="evidence" value="ECO:0007669"/>
    <property type="project" value="InterPro"/>
</dbReference>
<keyword evidence="7" id="KW-0472">Membrane</keyword>
<dbReference type="PROSITE" id="PS51845">
    <property type="entry name" value="PDEASE_I_2"/>
    <property type="match status" value="1"/>
</dbReference>
<evidence type="ECO:0008006" key="12">
    <source>
        <dbReference type="Google" id="ProtNLM"/>
    </source>
</evidence>
<feature type="binding site" evidence="4">
    <location>
        <position position="1409"/>
    </location>
    <ligand>
        <name>AMP</name>
        <dbReference type="ChEBI" id="CHEBI:456215"/>
    </ligand>
</feature>
<feature type="binding site" evidence="5">
    <location>
        <position position="1408"/>
    </location>
    <ligand>
        <name>Zn(2+)</name>
        <dbReference type="ChEBI" id="CHEBI:29105"/>
        <label>1</label>
    </ligand>
</feature>
<feature type="region of interest" description="Disordered" evidence="6">
    <location>
        <begin position="1502"/>
        <end position="1536"/>
    </location>
</feature>
<dbReference type="SUPFAM" id="SSF109604">
    <property type="entry name" value="HD-domain/PDEase-like"/>
    <property type="match status" value="1"/>
</dbReference>
<dbReference type="PRINTS" id="PR00387">
    <property type="entry name" value="PDIESTERASE1"/>
</dbReference>
<dbReference type="InterPro" id="IPR002073">
    <property type="entry name" value="PDEase_catalytic_dom"/>
</dbReference>
<evidence type="ECO:0000256" key="7">
    <source>
        <dbReference type="SAM" id="Phobius"/>
    </source>
</evidence>
<feature type="region of interest" description="Disordered" evidence="6">
    <location>
        <begin position="1208"/>
        <end position="1227"/>
    </location>
</feature>
<accession>A0A835WI29</accession>
<evidence type="ECO:0000256" key="2">
    <source>
        <dbReference type="ARBA" id="ARBA00022801"/>
    </source>
</evidence>
<keyword evidence="2" id="KW-0378">Hydrolase</keyword>
<dbReference type="InterPro" id="IPR023088">
    <property type="entry name" value="PDEase"/>
</dbReference>
<proteinExistence type="predicted"/>
<keyword evidence="11" id="KW-1185">Reference proteome</keyword>
<feature type="domain" description="PDEase" evidence="9">
    <location>
        <begin position="1276"/>
        <end position="1681"/>
    </location>
</feature>
<evidence type="ECO:0000256" key="1">
    <source>
        <dbReference type="ARBA" id="ARBA00022723"/>
    </source>
</evidence>
<comment type="caution">
    <text evidence="10">The sequence shown here is derived from an EMBL/GenBank/DDBJ whole genome shotgun (WGS) entry which is preliminary data.</text>
</comment>
<reference evidence="10" key="1">
    <citation type="journal article" date="2020" name="bioRxiv">
        <title>Comparative genomics of Chlamydomonas.</title>
        <authorList>
            <person name="Craig R.J."/>
            <person name="Hasan A.R."/>
            <person name="Ness R.W."/>
            <person name="Keightley P.D."/>
        </authorList>
    </citation>
    <scope>NUCLEOTIDE SEQUENCE</scope>
    <source>
        <strain evidence="10">CCAP 11/173</strain>
    </source>
</reference>
<feature type="binding site" evidence="4">
    <location>
        <position position="1595"/>
    </location>
    <ligand>
        <name>AMP</name>
        <dbReference type="ChEBI" id="CHEBI:456215"/>
    </ligand>
</feature>
<organism evidence="10 11">
    <name type="scientific">Chlamydomonas schloesseri</name>
    <dbReference type="NCBI Taxonomy" id="2026947"/>
    <lineage>
        <taxon>Eukaryota</taxon>
        <taxon>Viridiplantae</taxon>
        <taxon>Chlorophyta</taxon>
        <taxon>core chlorophytes</taxon>
        <taxon>Chlorophyceae</taxon>
        <taxon>CS clade</taxon>
        <taxon>Chlamydomonadales</taxon>
        <taxon>Chlamydomonadaceae</taxon>
        <taxon>Chlamydomonas</taxon>
    </lineage>
</organism>
<feature type="region of interest" description="Disordered" evidence="6">
    <location>
        <begin position="577"/>
        <end position="605"/>
    </location>
</feature>
<dbReference type="Gene3D" id="1.10.1300.10">
    <property type="entry name" value="3'5'-cyclic nucleotide phosphodiesterase, catalytic domain"/>
    <property type="match status" value="1"/>
</dbReference>
<dbReference type="InterPro" id="IPR006189">
    <property type="entry name" value="CHASE_dom"/>
</dbReference>
<feature type="transmembrane region" description="Helical" evidence="7">
    <location>
        <begin position="365"/>
        <end position="386"/>
    </location>
</feature>
<feature type="compositionally biased region" description="Low complexity" evidence="6">
    <location>
        <begin position="1208"/>
        <end position="1219"/>
    </location>
</feature>
<evidence type="ECO:0000259" key="8">
    <source>
        <dbReference type="PROSITE" id="PS50839"/>
    </source>
</evidence>
<evidence type="ECO:0000313" key="10">
    <source>
        <dbReference type="EMBL" id="KAG2447556.1"/>
    </source>
</evidence>
<keyword evidence="7" id="KW-0812">Transmembrane</keyword>
<dbReference type="PROSITE" id="PS50839">
    <property type="entry name" value="CHASE"/>
    <property type="match status" value="1"/>
</dbReference>
<feature type="region of interest" description="Disordered" evidence="6">
    <location>
        <begin position="720"/>
        <end position="755"/>
    </location>
</feature>
<keyword evidence="1 5" id="KW-0479">Metal-binding</keyword>
<evidence type="ECO:0000256" key="4">
    <source>
        <dbReference type="PIRSR" id="PIRSR623088-2"/>
    </source>
</evidence>
<feature type="compositionally biased region" description="Low complexity" evidence="6">
    <location>
        <begin position="1502"/>
        <end position="1515"/>
    </location>
</feature>
<dbReference type="EMBL" id="JAEHOD010000021">
    <property type="protein sequence ID" value="KAG2447556.1"/>
    <property type="molecule type" value="Genomic_DNA"/>
</dbReference>
<dbReference type="GO" id="GO:0004114">
    <property type="term" value="F:3',5'-cyclic-nucleotide phosphodiesterase activity"/>
    <property type="evidence" value="ECO:0007669"/>
    <property type="project" value="InterPro"/>
</dbReference>
<feature type="binding site" evidence="5">
    <location>
        <position position="1409"/>
    </location>
    <ligand>
        <name>Zn(2+)</name>
        <dbReference type="ChEBI" id="CHEBI:29105"/>
        <label>1</label>
    </ligand>
</feature>
<dbReference type="CDD" id="cd00077">
    <property type="entry name" value="HDc"/>
    <property type="match status" value="1"/>
</dbReference>
<feature type="region of interest" description="Disordered" evidence="6">
    <location>
        <begin position="1016"/>
        <end position="1056"/>
    </location>
</feature>
<feature type="active site" description="Proton donor" evidence="3">
    <location>
        <position position="1367"/>
    </location>
</feature>
<feature type="compositionally biased region" description="Low complexity" evidence="6">
    <location>
        <begin position="1149"/>
        <end position="1180"/>
    </location>
</feature>
<feature type="region of interest" description="Disordered" evidence="6">
    <location>
        <begin position="822"/>
        <end position="854"/>
    </location>
</feature>
<dbReference type="OrthoDB" id="546632at2759"/>
<evidence type="ECO:0000259" key="9">
    <source>
        <dbReference type="PROSITE" id="PS51845"/>
    </source>
</evidence>
<gene>
    <name evidence="10" type="ORF">HYH02_007480</name>
</gene>
<feature type="compositionally biased region" description="Low complexity" evidence="6">
    <location>
        <begin position="588"/>
        <end position="600"/>
    </location>
</feature>
<evidence type="ECO:0000256" key="5">
    <source>
        <dbReference type="PIRSR" id="PIRSR623088-3"/>
    </source>
</evidence>
<feature type="region of interest" description="Disordered" evidence="6">
    <location>
        <begin position="1148"/>
        <end position="1180"/>
    </location>
</feature>
<dbReference type="Proteomes" id="UP000613740">
    <property type="component" value="Unassembled WGS sequence"/>
</dbReference>
<protein>
    <recommendedName>
        <fullName evidence="12">Phosphodiesterase</fullName>
    </recommendedName>
</protein>
<dbReference type="InterPro" id="IPR036971">
    <property type="entry name" value="PDEase_catalytic_dom_sf"/>
</dbReference>
<sequence length="1681" mass="171840">MGASSEKAKELLRVVRTYPHTTLAPPFLLLCVFVGAGLFGYFAFRSFELEGSVGTKDRAQAIASQAAEWWAEQVLQAQEPLALLAALVAQRPAVLLQCFNDSSGFMTQHGIVGNQSLRYELQLLPNGVVQSVRPASGAQSSALGIDVFASSSALAGLARQSVVERRPVTWGPAPLPSLSSSSTNSTGDNSSGMGFVILQPVFVPAAASIAEAAEAAGSTSSGGVVTAAASTHINPLCGPACALNASSMGLQWWGFVAAAVDVGTIATAPASPLLLLEQLGYRYQVLVLGGSGSGSSSGSGSGDIGAAAESALESSSVPPSGDYREGRAALEPGGVRPQRLMLAVRLSPATGWAGDEAHTYAVSMLAVLCCMGFAAASLLFGALVSWRRNKMLLETLLPKAVLKDLRGEDTSVLGAAQMRPTDTPADTLLSVLADLLEGVTPDLRDVVLVRTALQRNWDVYAPFNLRSHIKGANLDADVAQALMQQLMGNDFGGTPYDSGYGNIMCTANGYNGNATGHGMRGYSAAGGGYSASLSGLGQGSGGPTRRISGFVPYNLDTMAGALQFILSSDASFPDSAPSGALLGPPHLPGASPNSTAAAAAGAGGTPPMPGSSLYEAALAIPEGSSVSLAEIGDGGAAAGGGGRCTVSGTLHTIPSGVVATPAGPSWRTQSLPPTAPRAAAALQPAAYTAGGGGAVAAGAAAAMAALPVLPLKVMNLRGSTDDRTRSQLAASLPLPPPSQLQPSSPQALLAGGQACHSRQLQPPALAAAAAASAVTDSAYLSPTALYNSTVGATGASSVATGPTASGGRSHASLLLRMSSSGSLMRGLRRPPSQQQPQQRNLSQPHSLAQAQASQQQAPVPLPALPLPLALGSLPAVLVTQAIYRSYTVSGVPEDAAVCDGAVDSTDEESGLYGPCGAADLMSLAVGGTIGGGGGAIDFGGGYGGTSGAAEAAHLGANPRFTRTTEAALMPPNHHHYHHHHSHQHAQHTQHRPGSMTLTSTGTGSLLLTVRATHDAAGAAGGGTSTPRPDRRSSANSRQRRPPGRAASFGLPDSPTQLISSSVAEGVGTAASRVQLYARGGRRSVELTSFTHTGGSSAADLGLVGGGAGVAGAAGGGGDAGKAEDSAPLQSYALALLHKPASRLGMLRHPQQQAAAPGAAASPQPGATQQQPQLRREQSTALTVAGTAAAAAVAAAAATSGAGSPSLAQLAQAQHAQHALTRQRKAASHDRLSSGSLLHRLDLSPFLTADAGAAADGAAAAAAGSNGASAIAPSQLLLASPQPLASQTLPLQPPVPCMLEVERLLAKSGSWEFDTWALQEATQGHALSVLGFYLLRQAGLLDRFKLKPVKVARLLRAIENGYLDNPYHSAIHAADVLQTLHVIIHSAQLHVHYLDALGLLASYYAAIVHDFAHPGLTGDFLIATSDPLAIRYNDRSPLENHHCAASFGLLRRRELDALAPLSQSERSSFRKQVIELVLATDMKQHFSILSHFNTVHRLAAYSQQAASPHAQQQPSPKVSSPMAVSGKGGTHKPGQLQSHASVEESLVVLQLAEGEGGLLAQADAAASAAAAGVPPPRPVDDTERLLSLQIALKCADIGHLGESLGVHKKWLANLEEEFFRQGDKERELGIPISPLFDRNKQGVSKSQVGFYDFVGLPLVHALSSAFPGSKPLMSWLRADFFA</sequence>
<feature type="binding site" evidence="5">
    <location>
        <position position="1409"/>
    </location>
    <ligand>
        <name>Zn(2+)</name>
        <dbReference type="ChEBI" id="CHEBI:29105"/>
        <label>2</label>
    </ligand>
</feature>
<feature type="domain" description="CHASE" evidence="8">
    <location>
        <begin position="125"/>
        <end position="279"/>
    </location>
</feature>